<organism evidence="1 2">
    <name type="scientific">Cupriavidus pauculus</name>
    <dbReference type="NCBI Taxonomy" id="82633"/>
    <lineage>
        <taxon>Bacteria</taxon>
        <taxon>Pseudomonadati</taxon>
        <taxon>Pseudomonadota</taxon>
        <taxon>Betaproteobacteria</taxon>
        <taxon>Burkholderiales</taxon>
        <taxon>Burkholderiaceae</taxon>
        <taxon>Cupriavidus</taxon>
    </lineage>
</organism>
<dbReference type="AlphaFoldDB" id="A0A3G8H3U6"/>
<evidence type="ECO:0000313" key="2">
    <source>
        <dbReference type="Proteomes" id="UP000270411"/>
    </source>
</evidence>
<proteinExistence type="predicted"/>
<dbReference type="Proteomes" id="UP000270411">
    <property type="component" value="Chromosome 1"/>
</dbReference>
<sequence length="131" mass="13265">MLNYRDDPMRQALTVGLATLIGRSAGALFGTDATSAALAAQNESLNNATSGTKKPPIPDDVCKMMEAERRALGQVSNKPGMANADVPPVVGPSPLVLGGAKAGSGNIGSILMPGGRPIGTSILARAPVSER</sequence>
<name>A0A3G8H3U6_9BURK</name>
<gene>
    <name evidence="1" type="ORF">EHF44_16370</name>
</gene>
<dbReference type="EMBL" id="CP033969">
    <property type="protein sequence ID" value="AZG14870.1"/>
    <property type="molecule type" value="Genomic_DNA"/>
</dbReference>
<protein>
    <submittedName>
        <fullName evidence="1">Uncharacterized protein</fullName>
    </submittedName>
</protein>
<reference evidence="2" key="1">
    <citation type="submission" date="2018-11" db="EMBL/GenBank/DDBJ databases">
        <title>FDA dAtabase for Regulatory Grade micrObial Sequences (FDA-ARGOS): Supporting development and validation of Infectious Disease Dx tests.</title>
        <authorList>
            <person name="Goldberg B."/>
            <person name="Campos J."/>
            <person name="Tallon L."/>
            <person name="Sadzewicz L."/>
            <person name="Zhao X."/>
            <person name="Vavikolanu K."/>
            <person name="Mehta A."/>
            <person name="Aluvathingal J."/>
            <person name="Nadendla S."/>
            <person name="Geyer C."/>
            <person name="Nandy P."/>
            <person name="Yan Y."/>
            <person name="Sichtig H."/>
        </authorList>
    </citation>
    <scope>NUCLEOTIDE SEQUENCE [LARGE SCALE GENOMIC DNA]</scope>
    <source>
        <strain evidence="2">FDAARGOS_614</strain>
    </source>
</reference>
<accession>A0A3G8H3U6</accession>
<dbReference type="KEGG" id="cpau:EHF44_16370"/>
<dbReference type="RefSeq" id="WP_124684624.1">
    <property type="nucleotide sequence ID" value="NZ_CP033969.1"/>
</dbReference>
<evidence type="ECO:0000313" key="1">
    <source>
        <dbReference type="EMBL" id="AZG14870.1"/>
    </source>
</evidence>